<keyword evidence="3" id="KW-1185">Reference proteome</keyword>
<dbReference type="PROSITE" id="PS01125">
    <property type="entry name" value="ROK"/>
    <property type="match status" value="1"/>
</dbReference>
<dbReference type="PANTHER" id="PTHR18964:SF173">
    <property type="entry name" value="GLUCOKINASE"/>
    <property type="match status" value="1"/>
</dbReference>
<protein>
    <submittedName>
        <fullName evidence="2">ROK family protein</fullName>
    </submittedName>
</protein>
<name>A0A3B0ADZ6_9ACTN</name>
<dbReference type="RefSeq" id="WP_120778172.1">
    <property type="nucleotide sequence ID" value="NZ_JBHLUP010000009.1"/>
</dbReference>
<dbReference type="InterPro" id="IPR049874">
    <property type="entry name" value="ROK_cs"/>
</dbReference>
<evidence type="ECO:0000256" key="1">
    <source>
        <dbReference type="ARBA" id="ARBA00006479"/>
    </source>
</evidence>
<evidence type="ECO:0000313" key="2">
    <source>
        <dbReference type="EMBL" id="RKN57997.1"/>
    </source>
</evidence>
<sequence>MDAADVPVVVGLDNGGTSNNATVLTLHGRFLVDGLVEIPSEVQRGPEAAIEALARALDGVLARTGVRRERVRAVGLDTPGPASATGVISSRGSTNFSQPAWRGFDVRGALERRLGLPVVYHNDGNAAALYAHHVHFGSEAMARSSVAAIVGTGLGGGVVESGRVVAGAAGMAGELGHVHIPLDGVLAPDQPAPVCGCGFAGDAESVASLTAIERSLLPYWLTRYPGHPLAGETPARAARLVRGYGERGDALARAVFAQQAAAIGRLFTIAANFTDPHAYFVGGGVVEAAPEFRDWFLATVRENTTLREEQAAVATFALVPDRDMAGARGVAIAALEALRAGPAPRPVVA</sequence>
<reference evidence="2 3" key="1">
    <citation type="journal article" date="2015" name="Int. J. Syst. Evol. Microbiol.">
        <title>Micromonospora costi sp. nov., isolated from a leaf of Costus speciosus.</title>
        <authorList>
            <person name="Thawai C."/>
        </authorList>
    </citation>
    <scope>NUCLEOTIDE SEQUENCE [LARGE SCALE GENOMIC DNA]</scope>
    <source>
        <strain evidence="2 3">CS1-12</strain>
    </source>
</reference>
<comment type="similarity">
    <text evidence="1">Belongs to the ROK (NagC/XylR) family.</text>
</comment>
<gene>
    <name evidence="2" type="ORF">D7193_05165</name>
</gene>
<dbReference type="Proteomes" id="UP000279968">
    <property type="component" value="Unassembled WGS sequence"/>
</dbReference>
<comment type="caution">
    <text evidence="2">The sequence shown here is derived from an EMBL/GenBank/DDBJ whole genome shotgun (WGS) entry which is preliminary data.</text>
</comment>
<organism evidence="2 3">
    <name type="scientific">Micromonospora costi</name>
    <dbReference type="NCBI Taxonomy" id="1530042"/>
    <lineage>
        <taxon>Bacteria</taxon>
        <taxon>Bacillati</taxon>
        <taxon>Actinomycetota</taxon>
        <taxon>Actinomycetes</taxon>
        <taxon>Micromonosporales</taxon>
        <taxon>Micromonosporaceae</taxon>
        <taxon>Micromonospora</taxon>
    </lineage>
</organism>
<evidence type="ECO:0000313" key="3">
    <source>
        <dbReference type="Proteomes" id="UP000279968"/>
    </source>
</evidence>
<dbReference type="AlphaFoldDB" id="A0A3B0ADZ6"/>
<dbReference type="InterPro" id="IPR000600">
    <property type="entry name" value="ROK"/>
</dbReference>
<dbReference type="Gene3D" id="3.30.420.40">
    <property type="match status" value="2"/>
</dbReference>
<dbReference type="Pfam" id="PF00480">
    <property type="entry name" value="ROK"/>
    <property type="match status" value="1"/>
</dbReference>
<dbReference type="OrthoDB" id="3509598at2"/>
<dbReference type="SUPFAM" id="SSF53067">
    <property type="entry name" value="Actin-like ATPase domain"/>
    <property type="match status" value="1"/>
</dbReference>
<dbReference type="PANTHER" id="PTHR18964">
    <property type="entry name" value="ROK (REPRESSOR, ORF, KINASE) FAMILY"/>
    <property type="match status" value="1"/>
</dbReference>
<accession>A0A3B0ADZ6</accession>
<proteinExistence type="inferred from homology"/>
<dbReference type="EMBL" id="RBAN01000001">
    <property type="protein sequence ID" value="RKN57997.1"/>
    <property type="molecule type" value="Genomic_DNA"/>
</dbReference>
<dbReference type="InterPro" id="IPR043129">
    <property type="entry name" value="ATPase_NBD"/>
</dbReference>